<dbReference type="InterPro" id="IPR043519">
    <property type="entry name" value="NT_sf"/>
</dbReference>
<dbReference type="SUPFAM" id="SSF81301">
    <property type="entry name" value="Nucleotidyltransferase"/>
    <property type="match status" value="1"/>
</dbReference>
<evidence type="ECO:0000313" key="2">
    <source>
        <dbReference type="Proteomes" id="UP000191153"/>
    </source>
</evidence>
<dbReference type="Proteomes" id="UP000191153">
    <property type="component" value="Unassembled WGS sequence"/>
</dbReference>
<dbReference type="OrthoDB" id="9808747at2"/>
<dbReference type="RefSeq" id="WP_078694676.1">
    <property type="nucleotide sequence ID" value="NZ_FUWX01000020.1"/>
</dbReference>
<evidence type="ECO:0008006" key="3">
    <source>
        <dbReference type="Google" id="ProtNLM"/>
    </source>
</evidence>
<dbReference type="AlphaFoldDB" id="A0A1T4Q9F3"/>
<evidence type="ECO:0000313" key="1">
    <source>
        <dbReference type="EMBL" id="SKA00325.1"/>
    </source>
</evidence>
<accession>A0A1T4Q9F3</accession>
<dbReference type="STRING" id="180163.SAMN02745174_02232"/>
<sequence>MEKKRFLREFAFKEYEKVKEYMESMGYIVYPSGSLRREKKDVGDIDFLAVGDKKKALEAIENYREIEKRINKYEFLLKSGIGIHIIPEIPEKAIFTLWQSTGPKPHIKKIKELYKEKEIKISEKIKEEREIYTKINLEYIEPQNRYLLQGD</sequence>
<gene>
    <name evidence="1" type="ORF">SAMN02745174_02232</name>
</gene>
<protein>
    <recommendedName>
        <fullName evidence="3">Polymerase nucleotidyl transferase domain-containing protein</fullName>
    </recommendedName>
</protein>
<dbReference type="EMBL" id="FUWX01000020">
    <property type="protein sequence ID" value="SKA00325.1"/>
    <property type="molecule type" value="Genomic_DNA"/>
</dbReference>
<keyword evidence="2" id="KW-1185">Reference proteome</keyword>
<proteinExistence type="predicted"/>
<name>A0A1T4Q9F3_9FUSO</name>
<organism evidence="1 2">
    <name type="scientific">Cetobacterium ceti</name>
    <dbReference type="NCBI Taxonomy" id="180163"/>
    <lineage>
        <taxon>Bacteria</taxon>
        <taxon>Fusobacteriati</taxon>
        <taxon>Fusobacteriota</taxon>
        <taxon>Fusobacteriia</taxon>
        <taxon>Fusobacteriales</taxon>
        <taxon>Fusobacteriaceae</taxon>
        <taxon>Cetobacterium</taxon>
    </lineage>
</organism>
<reference evidence="1 2" key="1">
    <citation type="submission" date="2017-02" db="EMBL/GenBank/DDBJ databases">
        <authorList>
            <person name="Peterson S.W."/>
        </authorList>
    </citation>
    <scope>NUCLEOTIDE SEQUENCE [LARGE SCALE GENOMIC DNA]</scope>
    <source>
        <strain evidence="1 2">ATCC 700028</strain>
    </source>
</reference>
<dbReference type="Gene3D" id="3.30.460.10">
    <property type="entry name" value="Beta Polymerase, domain 2"/>
    <property type="match status" value="1"/>
</dbReference>